<dbReference type="Pfam" id="PF13185">
    <property type="entry name" value="GAF_2"/>
    <property type="match status" value="1"/>
</dbReference>
<sequence length="569" mass="63300">MPKILAIGTGIGIDASGAAWNDDGSTWQGPVGWALASGEAQVVADLAAALGLPPWRAKLRDLGLESLVALPLRPDHGAAGVLMVGACRAGVFGRDERWLLERLSTHLTFGLDKLRMQCERERQQQEIYKLAYRDPLTDLPNRRFLLHRLNQLVASTGGLPQAAVLFLDFNDFKLVNDALGHAAGDKILRRAARRIQHTLRDGDLLGRQGGDEFIVVMIDNPRDAQACEEDGMRRLVVGAEALAGRIVKALEQPFAIQGHRHHLSISIGISLLPCCTTVPEWVIDQADMAMYQAKKQGHQLAFYSPGMEQQRLQRLSLESRFYHALECEEFQLHYQPIWEIDSGRLVGVEALLRWTDAVGNRISPGEFIPIAEDLRLMGSLGDWVLKTAARQLVDWRARGITLSMAVNLSVSQLQGRQAAEHIRDQVVANGTQPEWWHLELTEETLMHEPEEVEEAMNVLSDWGFHLALDDFGRGYSSLARLQSMPLDILKIDKLFVDRLDGDSAGEPIVQAILDLARHLSIHVVAEGIETIAQRDRLWALGCHWGQGFLVSGARPADEIEQMIETEQTS</sequence>
<evidence type="ECO:0000259" key="1">
    <source>
        <dbReference type="PROSITE" id="PS50883"/>
    </source>
</evidence>
<dbReference type="SUPFAM" id="SSF55781">
    <property type="entry name" value="GAF domain-like"/>
    <property type="match status" value="1"/>
</dbReference>
<proteinExistence type="predicted"/>
<dbReference type="SMART" id="SM00267">
    <property type="entry name" value="GGDEF"/>
    <property type="match status" value="1"/>
</dbReference>
<dbReference type="Gene3D" id="3.30.70.270">
    <property type="match status" value="1"/>
</dbReference>
<dbReference type="InterPro" id="IPR003018">
    <property type="entry name" value="GAF"/>
</dbReference>
<dbReference type="Pfam" id="PF00990">
    <property type="entry name" value="GGDEF"/>
    <property type="match status" value="1"/>
</dbReference>
<reference evidence="3 4" key="1">
    <citation type="submission" date="2020-08" db="EMBL/GenBank/DDBJ databases">
        <title>Genomic Encyclopedia of Type Strains, Phase III (KMG-III): the genomes of soil and plant-associated and newly described type strains.</title>
        <authorList>
            <person name="Whitman W."/>
        </authorList>
    </citation>
    <scope>NUCLEOTIDE SEQUENCE [LARGE SCALE GENOMIC DNA]</scope>
    <source>
        <strain evidence="3 4">CECT 7744</strain>
    </source>
</reference>
<dbReference type="InterPro" id="IPR001633">
    <property type="entry name" value="EAL_dom"/>
</dbReference>
<dbReference type="AlphaFoldDB" id="A0A7W5HMM1"/>
<organism evidence="3 4">
    <name type="scientific">Halomonas stenophila</name>
    <dbReference type="NCBI Taxonomy" id="795312"/>
    <lineage>
        <taxon>Bacteria</taxon>
        <taxon>Pseudomonadati</taxon>
        <taxon>Pseudomonadota</taxon>
        <taxon>Gammaproteobacteria</taxon>
        <taxon>Oceanospirillales</taxon>
        <taxon>Halomonadaceae</taxon>
        <taxon>Halomonas</taxon>
    </lineage>
</organism>
<dbReference type="Pfam" id="PF00563">
    <property type="entry name" value="EAL"/>
    <property type="match status" value="1"/>
</dbReference>
<dbReference type="PROSITE" id="PS50883">
    <property type="entry name" value="EAL"/>
    <property type="match status" value="1"/>
</dbReference>
<dbReference type="SUPFAM" id="SSF141868">
    <property type="entry name" value="EAL domain-like"/>
    <property type="match status" value="1"/>
</dbReference>
<comment type="caution">
    <text evidence="3">The sequence shown here is derived from an EMBL/GenBank/DDBJ whole genome shotgun (WGS) entry which is preliminary data.</text>
</comment>
<dbReference type="InterPro" id="IPR029016">
    <property type="entry name" value="GAF-like_dom_sf"/>
</dbReference>
<name>A0A7W5HMM1_9GAMM</name>
<evidence type="ECO:0000313" key="3">
    <source>
        <dbReference type="EMBL" id="MBB3232603.1"/>
    </source>
</evidence>
<dbReference type="InterPro" id="IPR043128">
    <property type="entry name" value="Rev_trsase/Diguanyl_cyclase"/>
</dbReference>
<feature type="domain" description="EAL" evidence="1">
    <location>
        <begin position="314"/>
        <end position="567"/>
    </location>
</feature>
<accession>A0A7W5HMM1</accession>
<dbReference type="Gene3D" id="3.20.20.450">
    <property type="entry name" value="EAL domain"/>
    <property type="match status" value="1"/>
</dbReference>
<dbReference type="SUPFAM" id="SSF55073">
    <property type="entry name" value="Nucleotide cyclase"/>
    <property type="match status" value="1"/>
</dbReference>
<dbReference type="CDD" id="cd01949">
    <property type="entry name" value="GGDEF"/>
    <property type="match status" value="1"/>
</dbReference>
<dbReference type="Proteomes" id="UP000518892">
    <property type="component" value="Unassembled WGS sequence"/>
</dbReference>
<dbReference type="PROSITE" id="PS50887">
    <property type="entry name" value="GGDEF"/>
    <property type="match status" value="1"/>
</dbReference>
<evidence type="ECO:0000313" key="4">
    <source>
        <dbReference type="Proteomes" id="UP000518892"/>
    </source>
</evidence>
<feature type="domain" description="GGDEF" evidence="2">
    <location>
        <begin position="160"/>
        <end position="305"/>
    </location>
</feature>
<dbReference type="PANTHER" id="PTHR44757:SF2">
    <property type="entry name" value="BIOFILM ARCHITECTURE MAINTENANCE PROTEIN MBAA"/>
    <property type="match status" value="1"/>
</dbReference>
<dbReference type="SMART" id="SM00052">
    <property type="entry name" value="EAL"/>
    <property type="match status" value="1"/>
</dbReference>
<dbReference type="Gene3D" id="3.30.450.40">
    <property type="match status" value="1"/>
</dbReference>
<dbReference type="InterPro" id="IPR029787">
    <property type="entry name" value="Nucleotide_cyclase"/>
</dbReference>
<dbReference type="NCBIfam" id="TIGR00254">
    <property type="entry name" value="GGDEF"/>
    <property type="match status" value="1"/>
</dbReference>
<protein>
    <submittedName>
        <fullName evidence="3">Diguanylate cyclase (GGDEF)-like protein</fullName>
    </submittedName>
</protein>
<dbReference type="CDD" id="cd01948">
    <property type="entry name" value="EAL"/>
    <property type="match status" value="1"/>
</dbReference>
<evidence type="ECO:0000259" key="2">
    <source>
        <dbReference type="PROSITE" id="PS50887"/>
    </source>
</evidence>
<dbReference type="InterPro" id="IPR035919">
    <property type="entry name" value="EAL_sf"/>
</dbReference>
<gene>
    <name evidence="3" type="ORF">FHR97_003472</name>
</gene>
<keyword evidence="4" id="KW-1185">Reference proteome</keyword>
<dbReference type="PANTHER" id="PTHR44757">
    <property type="entry name" value="DIGUANYLATE CYCLASE DGCP"/>
    <property type="match status" value="1"/>
</dbReference>
<dbReference type="InterPro" id="IPR000160">
    <property type="entry name" value="GGDEF_dom"/>
</dbReference>
<dbReference type="EMBL" id="JACHXR010000013">
    <property type="protein sequence ID" value="MBB3232603.1"/>
    <property type="molecule type" value="Genomic_DNA"/>
</dbReference>
<dbReference type="InterPro" id="IPR052155">
    <property type="entry name" value="Biofilm_reg_signaling"/>
</dbReference>